<evidence type="ECO:0000256" key="10">
    <source>
        <dbReference type="SAM" id="Phobius"/>
    </source>
</evidence>
<proteinExistence type="predicted"/>
<dbReference type="PANTHER" id="PTHR24028:SF276">
    <property type="entry name" value="PROTOCADHERIN 20"/>
    <property type="match status" value="1"/>
</dbReference>
<dbReference type="GO" id="GO:0007156">
    <property type="term" value="P:homophilic cell adhesion via plasma membrane adhesion molecules"/>
    <property type="evidence" value="ECO:0007669"/>
    <property type="project" value="InterPro"/>
</dbReference>
<keyword evidence="3" id="KW-0677">Repeat</keyword>
<evidence type="ECO:0000256" key="2">
    <source>
        <dbReference type="ARBA" id="ARBA00022692"/>
    </source>
</evidence>
<dbReference type="GO" id="GO:0005509">
    <property type="term" value="F:calcium ion binding"/>
    <property type="evidence" value="ECO:0007669"/>
    <property type="project" value="UniProtKB-UniRule"/>
</dbReference>
<dbReference type="CDD" id="cd11304">
    <property type="entry name" value="Cadherin_repeat"/>
    <property type="match status" value="5"/>
</dbReference>
<accession>A0A1S3RQT7</accession>
<dbReference type="Gene3D" id="2.60.40.60">
    <property type="entry name" value="Cadherins"/>
    <property type="match status" value="7"/>
</dbReference>
<dbReference type="InterPro" id="IPR050174">
    <property type="entry name" value="Protocadherin/Cadherin-CA"/>
</dbReference>
<evidence type="ECO:0000256" key="5">
    <source>
        <dbReference type="ARBA" id="ARBA00022989"/>
    </source>
</evidence>
<evidence type="ECO:0000256" key="1">
    <source>
        <dbReference type="ARBA" id="ARBA00004167"/>
    </source>
</evidence>
<keyword evidence="4 8" id="KW-0106">Calcium</keyword>
<dbReference type="KEGG" id="sasa:106604240"/>
<evidence type="ECO:0000259" key="11">
    <source>
        <dbReference type="PROSITE" id="PS50268"/>
    </source>
</evidence>
<dbReference type="Proteomes" id="UP001652741">
    <property type="component" value="Chromosome ssa05"/>
</dbReference>
<reference evidence="13" key="1">
    <citation type="submission" date="2025-08" db="UniProtKB">
        <authorList>
            <consortium name="RefSeq"/>
        </authorList>
    </citation>
    <scope>IDENTIFICATION</scope>
</reference>
<dbReference type="GO" id="GO:0009653">
    <property type="term" value="P:anatomical structure morphogenesis"/>
    <property type="evidence" value="ECO:0007669"/>
    <property type="project" value="UniProtKB-ARBA"/>
</dbReference>
<dbReference type="AlphaFoldDB" id="A0A1S3RQT7"/>
<evidence type="ECO:0000313" key="12">
    <source>
        <dbReference type="Proteomes" id="UP001652741"/>
    </source>
</evidence>
<evidence type="ECO:0000313" key="13">
    <source>
        <dbReference type="RefSeq" id="XP_014054182.2"/>
    </source>
</evidence>
<dbReference type="Pfam" id="PF00028">
    <property type="entry name" value="Cadherin"/>
    <property type="match status" value="5"/>
</dbReference>
<gene>
    <name evidence="13" type="primary">pcdh20l</name>
</gene>
<dbReference type="PROSITE" id="PS50268">
    <property type="entry name" value="CADHERIN_2"/>
    <property type="match status" value="5"/>
</dbReference>
<evidence type="ECO:0000256" key="6">
    <source>
        <dbReference type="ARBA" id="ARBA00023136"/>
    </source>
</evidence>
<feature type="transmembrane region" description="Helical" evidence="10">
    <location>
        <begin position="1074"/>
        <end position="1098"/>
    </location>
</feature>
<evidence type="ECO:0000256" key="7">
    <source>
        <dbReference type="ARBA" id="ARBA00023180"/>
    </source>
</evidence>
<dbReference type="PROSITE" id="PS00232">
    <property type="entry name" value="CADHERIN_1"/>
    <property type="match status" value="3"/>
</dbReference>
<feature type="domain" description="Cadherin" evidence="11">
    <location>
        <begin position="372"/>
        <end position="481"/>
    </location>
</feature>
<keyword evidence="5 10" id="KW-1133">Transmembrane helix</keyword>
<feature type="compositionally biased region" description="Low complexity" evidence="9">
    <location>
        <begin position="968"/>
        <end position="985"/>
    </location>
</feature>
<dbReference type="SUPFAM" id="SSF49313">
    <property type="entry name" value="Cadherin-like"/>
    <property type="match status" value="6"/>
</dbReference>
<feature type="domain" description="Cadherin" evidence="11">
    <location>
        <begin position="483"/>
        <end position="707"/>
    </location>
</feature>
<dbReference type="GO" id="GO:0005886">
    <property type="term" value="C:plasma membrane"/>
    <property type="evidence" value="ECO:0007669"/>
    <property type="project" value="UniProtKB-SubCell"/>
</dbReference>
<dbReference type="PANTHER" id="PTHR24028">
    <property type="entry name" value="CADHERIN-87A"/>
    <property type="match status" value="1"/>
</dbReference>
<keyword evidence="7" id="KW-0325">Glycoprotein</keyword>
<feature type="domain" description="Cadherin" evidence="11">
    <location>
        <begin position="925"/>
        <end position="1049"/>
    </location>
</feature>
<feature type="region of interest" description="Disordered" evidence="9">
    <location>
        <begin position="965"/>
        <end position="990"/>
    </location>
</feature>
<dbReference type="InterPro" id="IPR020894">
    <property type="entry name" value="Cadherin_CS"/>
</dbReference>
<dbReference type="RefSeq" id="XP_014054182.2">
    <property type="nucleotide sequence ID" value="XM_014198707.2"/>
</dbReference>
<name>A0A1S3RQT7_SALSA</name>
<keyword evidence="2 10" id="KW-0812">Transmembrane</keyword>
<evidence type="ECO:0000256" key="4">
    <source>
        <dbReference type="ARBA" id="ARBA00022837"/>
    </source>
</evidence>
<dbReference type="InterPro" id="IPR015919">
    <property type="entry name" value="Cadherin-like_sf"/>
</dbReference>
<dbReference type="PRINTS" id="PR00205">
    <property type="entry name" value="CADHERIN"/>
</dbReference>
<evidence type="ECO:0000256" key="9">
    <source>
        <dbReference type="SAM" id="MobiDB-lite"/>
    </source>
</evidence>
<keyword evidence="6 10" id="KW-0472">Membrane</keyword>
<protein>
    <submittedName>
        <fullName evidence="13">Protocadherin-20 isoform X1</fullName>
    </submittedName>
</protein>
<dbReference type="SMART" id="SM00112">
    <property type="entry name" value="CA"/>
    <property type="match status" value="6"/>
</dbReference>
<feature type="domain" description="Cadherin" evidence="11">
    <location>
        <begin position="708"/>
        <end position="816"/>
    </location>
</feature>
<organism evidence="12 13">
    <name type="scientific">Salmo salar</name>
    <name type="common">Atlantic salmon</name>
    <dbReference type="NCBI Taxonomy" id="8030"/>
    <lineage>
        <taxon>Eukaryota</taxon>
        <taxon>Metazoa</taxon>
        <taxon>Chordata</taxon>
        <taxon>Craniata</taxon>
        <taxon>Vertebrata</taxon>
        <taxon>Euteleostomi</taxon>
        <taxon>Actinopterygii</taxon>
        <taxon>Neopterygii</taxon>
        <taxon>Teleostei</taxon>
        <taxon>Protacanthopterygii</taxon>
        <taxon>Salmoniformes</taxon>
        <taxon>Salmonidae</taxon>
        <taxon>Salmoninae</taxon>
        <taxon>Salmo</taxon>
    </lineage>
</organism>
<dbReference type="InterPro" id="IPR002126">
    <property type="entry name" value="Cadherin-like_dom"/>
</dbReference>
<sequence length="1131" mass="125072">MPAVWSSSSLVFQLLPRDTSLPGGSCYPETPHCLEEAVTQRHLTAWRKLLPRDTSLPGGSCYPETPHCLEEAVTQRHLTAWRKLLPRDTSLPGGSCYPETPHCLEEAVTQRHLTAWRKLLPRDTSLPGGSCYPETPHCLEEAVTQRHLTAWRKLLPRDTSLPGGSCYPETPHCLEEAVTQRHLTAWRKLLPRDTSLPGGSCYPETPHCLEEAVTQRHLTAWRKLLPRDTSLPGGSCYPETPHCLEEGTDKNVLVTVHLRQILCYGSVRISVPEEQEAGVRVGSIGSMFPPLYQLLTQFYLRVDQGTGDVYTTDNRWLYMATHSRMDREDLCPDQPQAGECIVPHDAIVGPEAELVKFMVVVEDINDHAPHFDNTEIHLSVSEDVAVGTSFLLDDQAEDRDMGRNGRLQYHLEGAGGFFSVTEEEDDEVAIFFLVVRQGLDREKQDLHEMTLVATDCGFNPLSATATLFIKVTDMNDNCPKFTLDSTQKVVITADTPRDTVVARVRATDLDLGPNAAITYSLSPKVSEWARELFSLDSHTGLISLKGDLRDRHSGSVSDRGEEVVLKVLASGPHCPPADTQVTVSLLPAPYQKNGIKIRFIAEHQNQMIVLQENQPPTVLALLELPGDTSSVRGSSYLSIEGEVPFSLSLQNGKYLLSTSKPLDYEMKSEYHVSVVMRGGVGEPTAQGFPRREIQVRVVDVNDNAPQFLQSHYLIDIEENNPPGASLLKVRAQDVDSGQNGQVTYKLGRPSHTAAAIALYRIDQNTGQLTVSVPLDREQQDVHRLTVVARDNGSPPLESSVMVTITVLDQNDNAPVFLTPHFIFFIPENIPPLAQVGKVGVSDVDAGLNGEVEVRVVNSSVGPFVIDNAQGTLRCMADVDREKQDRYELELFATDNGRPSPLTSIARVTVFIEDVNDNQPQVILPSSNLSCLTISTETTMGTMVTKIYAIDKDSGLNSEITYTIAAREPPGTSPSSHHPGDSSSSPFQLDPRSGNVTLAQRLMGKDLGMHHLFIVVSDGGKPAPLHTTVWVNLLVNNTLEPCHLDTMPRSLPYTLAQTPSETPSEMPVCDRHAQLILLLGLGMMVASLCLFLVTVVLYMKQRKRSRGEQQQRGVHEENHIPLRIPERYYSEL</sequence>
<evidence type="ECO:0000256" key="8">
    <source>
        <dbReference type="PROSITE-ProRule" id="PRU00043"/>
    </source>
</evidence>
<evidence type="ECO:0000256" key="3">
    <source>
        <dbReference type="ARBA" id="ARBA00022737"/>
    </source>
</evidence>
<keyword evidence="12" id="KW-1185">Reference proteome</keyword>
<dbReference type="PaxDb" id="8030-ENSSSAP00000084352"/>
<comment type="subcellular location">
    <subcellularLocation>
        <location evidence="1">Membrane</location>
        <topology evidence="1">Single-pass membrane protein</topology>
    </subcellularLocation>
</comment>
<feature type="domain" description="Cadherin" evidence="11">
    <location>
        <begin position="817"/>
        <end position="921"/>
    </location>
</feature>